<feature type="region of interest" description="Disordered" evidence="1">
    <location>
        <begin position="46"/>
        <end position="80"/>
    </location>
</feature>
<keyword evidence="3" id="KW-1185">Reference proteome</keyword>
<evidence type="ECO:0000256" key="1">
    <source>
        <dbReference type="SAM" id="MobiDB-lite"/>
    </source>
</evidence>
<dbReference type="Proteomes" id="UP000614996">
    <property type="component" value="Unassembled WGS sequence"/>
</dbReference>
<gene>
    <name evidence="2" type="ORF">NUM_07710</name>
</gene>
<dbReference type="EMBL" id="BOPO01000006">
    <property type="protein sequence ID" value="GIL25516.1"/>
    <property type="molecule type" value="Genomic_DNA"/>
</dbReference>
<proteinExistence type="predicted"/>
<protein>
    <submittedName>
        <fullName evidence="2">Uncharacterized protein</fullName>
    </submittedName>
</protein>
<evidence type="ECO:0000313" key="2">
    <source>
        <dbReference type="EMBL" id="GIL25516.1"/>
    </source>
</evidence>
<dbReference type="AlphaFoldDB" id="A0A8J4A5Z6"/>
<comment type="caution">
    <text evidence="2">The sequence shown here is derived from an EMBL/GenBank/DDBJ whole genome shotgun (WGS) entry which is preliminary data.</text>
</comment>
<accession>A0A8J4A5Z6</accession>
<evidence type="ECO:0000313" key="3">
    <source>
        <dbReference type="Proteomes" id="UP000614996"/>
    </source>
</evidence>
<name>A0A8J4A5Z6_9ACTN</name>
<reference evidence="3" key="1">
    <citation type="journal article" date="2021" name="Int. J. Syst. Evol. Microbiol.">
        <title>Actinocatenispora comari sp. nov., an endophytic actinomycete isolated from aerial parts of Comarum salesowianum.</title>
        <authorList>
            <person name="Oyunbileg N."/>
            <person name="Iizaka Y."/>
            <person name="Hamada M."/>
            <person name="Davaapurev B.O."/>
            <person name="Fukumoto A."/>
            <person name="Tsetseg B."/>
            <person name="Kato F."/>
            <person name="Tamura T."/>
            <person name="Batkhuu J."/>
            <person name="Anzai Y."/>
        </authorList>
    </citation>
    <scope>NUCLEOTIDE SEQUENCE [LARGE SCALE GENOMIC DNA]</scope>
    <source>
        <strain evidence="3">NUM-2625</strain>
    </source>
</reference>
<organism evidence="2 3">
    <name type="scientific">Actinocatenispora comari</name>
    <dbReference type="NCBI Taxonomy" id="2807577"/>
    <lineage>
        <taxon>Bacteria</taxon>
        <taxon>Bacillati</taxon>
        <taxon>Actinomycetota</taxon>
        <taxon>Actinomycetes</taxon>
        <taxon>Micromonosporales</taxon>
        <taxon>Micromonosporaceae</taxon>
        <taxon>Actinocatenispora</taxon>
    </lineage>
</organism>
<sequence length="80" mass="8595">MHLIGRGVVPVDAQQLRLEDRLLDALSQQLQQGLGHHPEPAAAKLLSSHAVQPSRESRVQVTSVNEPRNGAAAVMGGSRR</sequence>